<name>A0A1Y3MAN7_9BACI</name>
<dbReference type="PROSITE" id="PS50931">
    <property type="entry name" value="HTH_LYSR"/>
    <property type="match status" value="1"/>
</dbReference>
<dbReference type="SUPFAM" id="SSF53850">
    <property type="entry name" value="Periplasmic binding protein-like II"/>
    <property type="match status" value="1"/>
</dbReference>
<evidence type="ECO:0000259" key="6">
    <source>
        <dbReference type="PROSITE" id="PS50931"/>
    </source>
</evidence>
<organism evidence="7 8">
    <name type="scientific">Bacillus pseudomycoides</name>
    <dbReference type="NCBI Taxonomy" id="64104"/>
    <lineage>
        <taxon>Bacteria</taxon>
        <taxon>Bacillati</taxon>
        <taxon>Bacillota</taxon>
        <taxon>Bacilli</taxon>
        <taxon>Bacillales</taxon>
        <taxon>Bacillaceae</taxon>
        <taxon>Bacillus</taxon>
        <taxon>Bacillus cereus group</taxon>
    </lineage>
</organism>
<dbReference type="CDD" id="cd05466">
    <property type="entry name" value="PBP2_LTTR_substrate"/>
    <property type="match status" value="1"/>
</dbReference>
<protein>
    <recommendedName>
        <fullName evidence="2">HTH-type transcriptional regulator CzcR</fullName>
    </recommendedName>
</protein>
<dbReference type="InterPro" id="IPR000847">
    <property type="entry name" value="LysR_HTH_N"/>
</dbReference>
<evidence type="ECO:0000256" key="4">
    <source>
        <dbReference type="ARBA" id="ARBA00023125"/>
    </source>
</evidence>
<keyword evidence="5" id="KW-0804">Transcription</keyword>
<keyword evidence="3" id="KW-0805">Transcription regulation</keyword>
<evidence type="ECO:0000256" key="1">
    <source>
        <dbReference type="ARBA" id="ARBA00009437"/>
    </source>
</evidence>
<keyword evidence="4" id="KW-0238">DNA-binding</keyword>
<dbReference type="Pfam" id="PF03466">
    <property type="entry name" value="LysR_substrate"/>
    <property type="match status" value="1"/>
</dbReference>
<proteinExistence type="inferred from homology"/>
<evidence type="ECO:0000313" key="7">
    <source>
        <dbReference type="EMBL" id="OUM46804.1"/>
    </source>
</evidence>
<dbReference type="PANTHER" id="PTHR30126">
    <property type="entry name" value="HTH-TYPE TRANSCRIPTIONAL REGULATOR"/>
    <property type="match status" value="1"/>
</dbReference>
<dbReference type="EMBL" id="MWPX01000034">
    <property type="protein sequence ID" value="OUM46804.1"/>
    <property type="molecule type" value="Genomic_DNA"/>
</dbReference>
<dbReference type="AlphaFoldDB" id="A0A1Y3MAN7"/>
<evidence type="ECO:0000256" key="3">
    <source>
        <dbReference type="ARBA" id="ARBA00023015"/>
    </source>
</evidence>
<comment type="similarity">
    <text evidence="1">Belongs to the LysR transcriptional regulatory family.</text>
</comment>
<dbReference type="Proteomes" id="UP000195321">
    <property type="component" value="Unassembled WGS sequence"/>
</dbReference>
<evidence type="ECO:0000256" key="5">
    <source>
        <dbReference type="ARBA" id="ARBA00023163"/>
    </source>
</evidence>
<sequence>MELRHLKTFIIVAESGGFTRAGEQLGYTQSTITNHIRSLEEEIGNPLFDRLGKKVILTDVGEHMLSYAHKILELSNEALESSQMNGKFSGTIRIGANESLMIYRLPAVLYEFKRKYPQVHIILQPSESQELHNELKSGKFDFALFTHPEQLGTDIVTHSLVQEKIVLIAPPKHPLTKKVNISPADLEGEMLLLTEPGSYRDLLERRIKEDGINCSHIHFWSIEAIKQTVMCGLGISYLPFITVKEEIEQGKLSVLPWTYSEDFVTTELAYHKSKWLTPTMKKLIEMIERHGEKWKGFT</sequence>
<dbReference type="GO" id="GO:0000976">
    <property type="term" value="F:transcription cis-regulatory region binding"/>
    <property type="evidence" value="ECO:0007669"/>
    <property type="project" value="TreeGrafter"/>
</dbReference>
<evidence type="ECO:0000256" key="2">
    <source>
        <dbReference type="ARBA" id="ARBA00018718"/>
    </source>
</evidence>
<dbReference type="Gene3D" id="1.10.10.10">
    <property type="entry name" value="Winged helix-like DNA-binding domain superfamily/Winged helix DNA-binding domain"/>
    <property type="match status" value="1"/>
</dbReference>
<dbReference type="RefSeq" id="WP_088094418.1">
    <property type="nucleotide sequence ID" value="NZ_JBALMA010000577.1"/>
</dbReference>
<dbReference type="PRINTS" id="PR00039">
    <property type="entry name" value="HTHLYSR"/>
</dbReference>
<dbReference type="InterPro" id="IPR036390">
    <property type="entry name" value="WH_DNA-bd_sf"/>
</dbReference>
<dbReference type="PANTHER" id="PTHR30126:SF100">
    <property type="entry name" value="LYSR-FAMILY TRANSCRIPTIONAL REGULATOR"/>
    <property type="match status" value="1"/>
</dbReference>
<dbReference type="InterPro" id="IPR005119">
    <property type="entry name" value="LysR_subst-bd"/>
</dbReference>
<dbReference type="Gene3D" id="3.40.190.10">
    <property type="entry name" value="Periplasmic binding protein-like II"/>
    <property type="match status" value="2"/>
</dbReference>
<gene>
    <name evidence="7" type="ORF">BW425_21585</name>
</gene>
<accession>A0A1Y3MAN7</accession>
<dbReference type="InterPro" id="IPR036388">
    <property type="entry name" value="WH-like_DNA-bd_sf"/>
</dbReference>
<dbReference type="FunFam" id="1.10.10.10:FF:000001">
    <property type="entry name" value="LysR family transcriptional regulator"/>
    <property type="match status" value="1"/>
</dbReference>
<dbReference type="SUPFAM" id="SSF46785">
    <property type="entry name" value="Winged helix' DNA-binding domain"/>
    <property type="match status" value="1"/>
</dbReference>
<reference evidence="7 8" key="1">
    <citation type="submission" date="2017-02" db="EMBL/GenBank/DDBJ databases">
        <title>Bacillus pseudomycoides isolate FSL K6-0042.</title>
        <authorList>
            <person name="Kovac J."/>
        </authorList>
    </citation>
    <scope>NUCLEOTIDE SEQUENCE [LARGE SCALE GENOMIC DNA]</scope>
    <source>
        <strain evidence="7 8">FSL K6-0042</strain>
    </source>
</reference>
<feature type="domain" description="HTH lysR-type" evidence="6">
    <location>
        <begin position="1"/>
        <end position="58"/>
    </location>
</feature>
<dbReference type="GO" id="GO:0003700">
    <property type="term" value="F:DNA-binding transcription factor activity"/>
    <property type="evidence" value="ECO:0007669"/>
    <property type="project" value="InterPro"/>
</dbReference>
<dbReference type="Pfam" id="PF00126">
    <property type="entry name" value="HTH_1"/>
    <property type="match status" value="1"/>
</dbReference>
<evidence type="ECO:0000313" key="8">
    <source>
        <dbReference type="Proteomes" id="UP000195321"/>
    </source>
</evidence>
<comment type="caution">
    <text evidence="7">The sequence shown here is derived from an EMBL/GenBank/DDBJ whole genome shotgun (WGS) entry which is preliminary data.</text>
</comment>